<keyword evidence="8" id="KW-0282">Flagellum</keyword>
<dbReference type="GO" id="GO:0044781">
    <property type="term" value="P:bacterial-type flagellum organization"/>
    <property type="evidence" value="ECO:0007669"/>
    <property type="project" value="UniProtKB-UniRule"/>
</dbReference>
<evidence type="ECO:0000256" key="6">
    <source>
        <dbReference type="SAM" id="MobiDB-lite"/>
    </source>
</evidence>
<organism evidence="8 9">
    <name type="scientific">Paracoccus litorisediminis</name>
    <dbReference type="NCBI Taxonomy" id="2006130"/>
    <lineage>
        <taxon>Bacteria</taxon>
        <taxon>Pseudomonadati</taxon>
        <taxon>Pseudomonadota</taxon>
        <taxon>Alphaproteobacteria</taxon>
        <taxon>Rhodobacterales</taxon>
        <taxon>Paracoccaceae</taxon>
        <taxon>Paracoccus</taxon>
    </lineage>
</organism>
<proteinExistence type="inferred from homology"/>
<evidence type="ECO:0000256" key="2">
    <source>
        <dbReference type="ARBA" id="ARBA00016013"/>
    </source>
</evidence>
<comment type="caution">
    <text evidence="8">The sequence shown here is derived from an EMBL/GenBank/DDBJ whole genome shotgun (WGS) entry which is preliminary data.</text>
</comment>
<comment type="similarity">
    <text evidence="1 5">Belongs to the FlgD family.</text>
</comment>
<dbReference type="RefSeq" id="WP_155037990.1">
    <property type="nucleotide sequence ID" value="NZ_JBHGCD010000001.1"/>
</dbReference>
<sequence length="222" mass="23462">MVNGVSGTTGTPTTTHTNTTDTGSTSSNSDYLTFLRMLTTQVQNQDPLDPMDSSDFAAQLATFSGVEQQVQTNTLLTQLLQSVGGGQLGQYADWIGREVRISGPVWFDGEPVTLEISPDASADALTLVTLDSSGREVARESIGTGEGEVDWQGRDADGEPLPEGFYQFRLESLRDGEVIATTDVQAYSEVTGVETSAEGAVLVLRGNSGVFAADVTGVREGT</sequence>
<keyword evidence="8" id="KW-0969">Cilium</keyword>
<protein>
    <recommendedName>
        <fullName evidence="2 5">Basal-body rod modification protein FlgD</fullName>
    </recommendedName>
</protein>
<dbReference type="OrthoDB" id="9785233at2"/>
<keyword evidence="3 5" id="KW-1005">Bacterial flagellum biogenesis</keyword>
<comment type="function">
    <text evidence="4 5">Required for flagellar hook formation. May act as a scaffolding protein.</text>
</comment>
<accession>A0A844HIN6</accession>
<dbReference type="Pfam" id="PF03963">
    <property type="entry name" value="FlgD"/>
    <property type="match status" value="1"/>
</dbReference>
<feature type="domain" description="FlgD/Vpr Ig-like" evidence="7">
    <location>
        <begin position="107"/>
        <end position="174"/>
    </location>
</feature>
<dbReference type="NCBIfam" id="NF009453">
    <property type="entry name" value="PRK12813.1"/>
    <property type="match status" value="1"/>
</dbReference>
<keyword evidence="8" id="KW-0966">Cell projection</keyword>
<evidence type="ECO:0000259" key="7">
    <source>
        <dbReference type="Pfam" id="PF13860"/>
    </source>
</evidence>
<name>A0A844HIN6_9RHOB</name>
<dbReference type="Gene3D" id="2.30.30.910">
    <property type="match status" value="1"/>
</dbReference>
<dbReference type="Pfam" id="PF13860">
    <property type="entry name" value="FlgD_ig"/>
    <property type="match status" value="1"/>
</dbReference>
<evidence type="ECO:0000313" key="8">
    <source>
        <dbReference type="EMBL" id="MTH58085.1"/>
    </source>
</evidence>
<reference evidence="8 9" key="1">
    <citation type="submission" date="2019-11" db="EMBL/GenBank/DDBJ databases">
        <authorList>
            <person name="Dong K."/>
        </authorList>
    </citation>
    <scope>NUCLEOTIDE SEQUENCE [LARGE SCALE GENOMIC DNA]</scope>
    <source>
        <strain evidence="8 9">NBRC 112902</strain>
    </source>
</reference>
<dbReference type="EMBL" id="WMIG01000001">
    <property type="protein sequence ID" value="MTH58085.1"/>
    <property type="molecule type" value="Genomic_DNA"/>
</dbReference>
<evidence type="ECO:0000256" key="3">
    <source>
        <dbReference type="ARBA" id="ARBA00022795"/>
    </source>
</evidence>
<evidence type="ECO:0000313" key="9">
    <source>
        <dbReference type="Proteomes" id="UP000449846"/>
    </source>
</evidence>
<feature type="region of interest" description="Disordered" evidence="6">
    <location>
        <begin position="1"/>
        <end position="27"/>
    </location>
</feature>
<dbReference type="Proteomes" id="UP000449846">
    <property type="component" value="Unassembled WGS sequence"/>
</dbReference>
<dbReference type="InterPro" id="IPR005648">
    <property type="entry name" value="FlgD"/>
</dbReference>
<evidence type="ECO:0000256" key="4">
    <source>
        <dbReference type="ARBA" id="ARBA00024746"/>
    </source>
</evidence>
<gene>
    <name evidence="8" type="ORF">GL300_02545</name>
</gene>
<evidence type="ECO:0000256" key="1">
    <source>
        <dbReference type="ARBA" id="ARBA00010577"/>
    </source>
</evidence>
<dbReference type="Gene3D" id="2.60.40.4070">
    <property type="match status" value="1"/>
</dbReference>
<keyword evidence="9" id="KW-1185">Reference proteome</keyword>
<evidence type="ECO:0000256" key="5">
    <source>
        <dbReference type="RuleBase" id="RU362076"/>
    </source>
</evidence>
<dbReference type="InterPro" id="IPR025965">
    <property type="entry name" value="FlgD/Vpr_Ig-like"/>
</dbReference>
<dbReference type="AlphaFoldDB" id="A0A844HIN6"/>